<keyword evidence="3" id="KW-0804">Transcription</keyword>
<dbReference type="AlphaFoldDB" id="A0A8D4IXC9"/>
<dbReference type="PANTHER" id="PTHR42756">
    <property type="entry name" value="TRANSCRIPTIONAL REGULATOR, MARR"/>
    <property type="match status" value="1"/>
</dbReference>
<dbReference type="InterPro" id="IPR000835">
    <property type="entry name" value="HTH_MarR-typ"/>
</dbReference>
<dbReference type="NCBIfam" id="NF008122">
    <property type="entry name" value="PRK10870.1"/>
    <property type="match status" value="1"/>
</dbReference>
<dbReference type="GO" id="GO:0003700">
    <property type="term" value="F:DNA-binding transcription factor activity"/>
    <property type="evidence" value="ECO:0007669"/>
    <property type="project" value="InterPro"/>
</dbReference>
<dbReference type="RefSeq" id="WP_265482607.1">
    <property type="nucleotide sequence ID" value="NZ_CP022010.1"/>
</dbReference>
<dbReference type="PANTHER" id="PTHR42756:SF1">
    <property type="entry name" value="TRANSCRIPTIONAL REPRESSOR OF EMRAB OPERON"/>
    <property type="match status" value="1"/>
</dbReference>
<gene>
    <name evidence="4" type="ORF">CEP48_04975</name>
</gene>
<keyword evidence="1" id="KW-0805">Transcription regulation</keyword>
<dbReference type="InterPro" id="IPR036388">
    <property type="entry name" value="WH-like_DNA-bd_sf"/>
</dbReference>
<dbReference type="EMBL" id="CP022011">
    <property type="protein sequence ID" value="QDJ14817.1"/>
    <property type="molecule type" value="Genomic_DNA"/>
</dbReference>
<sequence>MSKHFAYIESVIRQHLEKHPSIPAEQVLLVRLLLHVNNNYLDSRNRLLKEVKLNHTLFEALIVIYSQPDHQIQPSKLSDILASSRTNATRISDELVDHGWVERHSVAEDRRCFMLKMSKKGIEFLESIFPRQWELMESILGVLTQEEIKELYNLLLKISTRLEETQTKY</sequence>
<dbReference type="SUPFAM" id="SSF46785">
    <property type="entry name" value="Winged helix' DNA-binding domain"/>
    <property type="match status" value="1"/>
</dbReference>
<dbReference type="SMART" id="SM00347">
    <property type="entry name" value="HTH_MARR"/>
    <property type="match status" value="1"/>
</dbReference>
<evidence type="ECO:0000256" key="3">
    <source>
        <dbReference type="ARBA" id="ARBA00023163"/>
    </source>
</evidence>
<keyword evidence="5" id="KW-1185">Reference proteome</keyword>
<dbReference type="Proteomes" id="UP000955338">
    <property type="component" value="Chromosome"/>
</dbReference>
<name>A0A8D4IXC9_9PAST</name>
<evidence type="ECO:0000313" key="4">
    <source>
        <dbReference type="EMBL" id="QDJ14817.1"/>
    </source>
</evidence>
<dbReference type="Pfam" id="PF01047">
    <property type="entry name" value="MarR"/>
    <property type="match status" value="1"/>
</dbReference>
<organism evidence="4 5">
    <name type="scientific">Mergibacter septicus</name>
    <dbReference type="NCBI Taxonomy" id="221402"/>
    <lineage>
        <taxon>Bacteria</taxon>
        <taxon>Pseudomonadati</taxon>
        <taxon>Pseudomonadota</taxon>
        <taxon>Gammaproteobacteria</taxon>
        <taxon>Pasteurellales</taxon>
        <taxon>Pasteurellaceae</taxon>
        <taxon>Mergibacter</taxon>
    </lineage>
</organism>
<dbReference type="PROSITE" id="PS01117">
    <property type="entry name" value="HTH_MARR_1"/>
    <property type="match status" value="1"/>
</dbReference>
<keyword evidence="2" id="KW-0238">DNA-binding</keyword>
<evidence type="ECO:0000256" key="2">
    <source>
        <dbReference type="ARBA" id="ARBA00023125"/>
    </source>
</evidence>
<dbReference type="Gene3D" id="1.10.10.10">
    <property type="entry name" value="Winged helix-like DNA-binding domain superfamily/Winged helix DNA-binding domain"/>
    <property type="match status" value="1"/>
</dbReference>
<proteinExistence type="predicted"/>
<accession>A0A8D4IXC9</accession>
<dbReference type="PROSITE" id="PS50995">
    <property type="entry name" value="HTH_MARR_2"/>
    <property type="match status" value="1"/>
</dbReference>
<dbReference type="InterPro" id="IPR036390">
    <property type="entry name" value="WH_DNA-bd_sf"/>
</dbReference>
<dbReference type="PRINTS" id="PR00598">
    <property type="entry name" value="HTHMARR"/>
</dbReference>
<dbReference type="GO" id="GO:0003677">
    <property type="term" value="F:DNA binding"/>
    <property type="evidence" value="ECO:0007669"/>
    <property type="project" value="UniProtKB-KW"/>
</dbReference>
<dbReference type="InterPro" id="IPR023187">
    <property type="entry name" value="Tscrpt_reg_MarR-type_CS"/>
</dbReference>
<evidence type="ECO:0000313" key="5">
    <source>
        <dbReference type="Proteomes" id="UP000955338"/>
    </source>
</evidence>
<protein>
    <submittedName>
        <fullName evidence="4">Transcriptional repressor MprA</fullName>
    </submittedName>
</protein>
<reference evidence="4" key="1">
    <citation type="submission" date="2017-06" db="EMBL/GenBank/DDBJ databases">
        <title>Genome sequencing of pathogenic and non-pathogenic strains within Bisgaard taxon 40.</title>
        <authorList>
            <person name="Ladner J.T."/>
            <person name="Lovett S.P."/>
            <person name="Koroleva G."/>
            <person name="Lorch J.M."/>
        </authorList>
    </citation>
    <scope>NUCLEOTIDE SEQUENCE</scope>
    <source>
        <strain evidence="4">27576-1-I1</strain>
    </source>
</reference>
<evidence type="ECO:0000256" key="1">
    <source>
        <dbReference type="ARBA" id="ARBA00023015"/>
    </source>
</evidence>